<evidence type="ECO:0000313" key="1">
    <source>
        <dbReference type="EMBL" id="KAF5800437.1"/>
    </source>
</evidence>
<protein>
    <submittedName>
        <fullName evidence="2">Uncharacterized protein</fullName>
    </submittedName>
</protein>
<organism evidence="2 3">
    <name type="scientific">Helianthus annuus</name>
    <name type="common">Common sunflower</name>
    <dbReference type="NCBI Taxonomy" id="4232"/>
    <lineage>
        <taxon>Eukaryota</taxon>
        <taxon>Viridiplantae</taxon>
        <taxon>Streptophyta</taxon>
        <taxon>Embryophyta</taxon>
        <taxon>Tracheophyta</taxon>
        <taxon>Spermatophyta</taxon>
        <taxon>Magnoliopsida</taxon>
        <taxon>eudicotyledons</taxon>
        <taxon>Gunneridae</taxon>
        <taxon>Pentapetalae</taxon>
        <taxon>asterids</taxon>
        <taxon>campanulids</taxon>
        <taxon>Asterales</taxon>
        <taxon>Asteraceae</taxon>
        <taxon>Asteroideae</taxon>
        <taxon>Heliantheae alliance</taxon>
        <taxon>Heliantheae</taxon>
        <taxon>Helianthus</taxon>
    </lineage>
</organism>
<accession>A0A251UEY1</accession>
<dbReference type="EMBL" id="CM007896">
    <property type="protein sequence ID" value="OTG21629.1"/>
    <property type="molecule type" value="Genomic_DNA"/>
</dbReference>
<evidence type="ECO:0000313" key="3">
    <source>
        <dbReference type="Proteomes" id="UP000215914"/>
    </source>
</evidence>
<reference evidence="1 3" key="1">
    <citation type="journal article" date="2017" name="Nature">
        <title>The sunflower genome provides insights into oil metabolism, flowering and Asterid evolution.</title>
        <authorList>
            <person name="Badouin H."/>
            <person name="Gouzy J."/>
            <person name="Grassa C.J."/>
            <person name="Murat F."/>
            <person name="Staton S.E."/>
            <person name="Cottret L."/>
            <person name="Lelandais-Briere C."/>
            <person name="Owens G.L."/>
            <person name="Carrere S."/>
            <person name="Mayjonade B."/>
            <person name="Legrand L."/>
            <person name="Gill N."/>
            <person name="Kane N.C."/>
            <person name="Bowers J.E."/>
            <person name="Hubner S."/>
            <person name="Bellec A."/>
            <person name="Berard A."/>
            <person name="Berges H."/>
            <person name="Blanchet N."/>
            <person name="Boniface M.C."/>
            <person name="Brunel D."/>
            <person name="Catrice O."/>
            <person name="Chaidir N."/>
            <person name="Claudel C."/>
            <person name="Donnadieu C."/>
            <person name="Faraut T."/>
            <person name="Fievet G."/>
            <person name="Helmstetter N."/>
            <person name="King M."/>
            <person name="Knapp S.J."/>
            <person name="Lai Z."/>
            <person name="Le Paslier M.C."/>
            <person name="Lippi Y."/>
            <person name="Lorenzon L."/>
            <person name="Mandel J.R."/>
            <person name="Marage G."/>
            <person name="Marchand G."/>
            <person name="Marquand E."/>
            <person name="Bret-Mestries E."/>
            <person name="Morien E."/>
            <person name="Nambeesan S."/>
            <person name="Nguyen T."/>
            <person name="Pegot-Espagnet P."/>
            <person name="Pouilly N."/>
            <person name="Raftis F."/>
            <person name="Sallet E."/>
            <person name="Schiex T."/>
            <person name="Thomas J."/>
            <person name="Vandecasteele C."/>
            <person name="Vares D."/>
            <person name="Vear F."/>
            <person name="Vautrin S."/>
            <person name="Crespi M."/>
            <person name="Mangin B."/>
            <person name="Burke J.M."/>
            <person name="Salse J."/>
            <person name="Munos S."/>
            <person name="Vincourt P."/>
            <person name="Rieseberg L.H."/>
            <person name="Langlade N.B."/>
        </authorList>
    </citation>
    <scope>NUCLEOTIDE SEQUENCE [LARGE SCALE GENOMIC DNA]</scope>
    <source>
        <strain evidence="3">cv. SF193</strain>
        <tissue evidence="1">Leaves</tissue>
    </source>
</reference>
<dbReference type="EMBL" id="MNCJ02000322">
    <property type="protein sequence ID" value="KAF5800437.1"/>
    <property type="molecule type" value="Genomic_DNA"/>
</dbReference>
<reference evidence="1" key="3">
    <citation type="submission" date="2020-06" db="EMBL/GenBank/DDBJ databases">
        <title>Helianthus annuus Genome sequencing and assembly Release 2.</title>
        <authorList>
            <person name="Gouzy J."/>
            <person name="Langlade N."/>
            <person name="Munos S."/>
        </authorList>
    </citation>
    <scope>NUCLEOTIDE SEQUENCE</scope>
    <source>
        <tissue evidence="1">Leaves</tissue>
    </source>
</reference>
<dbReference type="InParanoid" id="A0A251UEY1"/>
<proteinExistence type="predicted"/>
<dbReference type="Proteomes" id="UP000215914">
    <property type="component" value="Chromosome 7"/>
</dbReference>
<dbReference type="AlphaFoldDB" id="A0A251UEY1"/>
<gene>
    <name evidence="2" type="ORF">HannXRQ_Chr07g0206191</name>
    <name evidence="1" type="ORF">HanXRQr2_Chr07g0315991</name>
</gene>
<evidence type="ECO:0000313" key="2">
    <source>
        <dbReference type="EMBL" id="OTG21629.1"/>
    </source>
</evidence>
<keyword evidence="3" id="KW-1185">Reference proteome</keyword>
<dbReference type="Gramene" id="mRNA:HanXRQr2_Chr07g0315991">
    <property type="protein sequence ID" value="CDS:HanXRQr2_Chr07g0315991.1"/>
    <property type="gene ID" value="HanXRQr2_Chr07g0315991"/>
</dbReference>
<name>A0A251UEY1_HELAN</name>
<reference evidence="2" key="2">
    <citation type="submission" date="2017-02" db="EMBL/GenBank/DDBJ databases">
        <title>Sunflower complete genome.</title>
        <authorList>
            <person name="Langlade N."/>
            <person name="Munos S."/>
        </authorList>
    </citation>
    <scope>NUCLEOTIDE SEQUENCE [LARGE SCALE GENOMIC DNA]</scope>
    <source>
        <tissue evidence="2">Leaves</tissue>
    </source>
</reference>
<sequence length="78" mass="8933">MSETLILYLFHRSASFRPKPSAAFILLLHAFSSLQTLNDPFLHPVLPSSMHQYCLIAVTTRNLDYLLIFCCGDNRHKP</sequence>